<protein>
    <recommendedName>
        <fullName evidence="1">Fungal lipase-type domain-containing protein</fullName>
    </recommendedName>
</protein>
<evidence type="ECO:0000313" key="3">
    <source>
        <dbReference type="Proteomes" id="UP001489004"/>
    </source>
</evidence>
<keyword evidence="3" id="KW-1185">Reference proteome</keyword>
<reference evidence="2 3" key="1">
    <citation type="journal article" date="2024" name="Nat. Commun.">
        <title>Phylogenomics reveals the evolutionary origins of lichenization in chlorophyte algae.</title>
        <authorList>
            <person name="Puginier C."/>
            <person name="Libourel C."/>
            <person name="Otte J."/>
            <person name="Skaloud P."/>
            <person name="Haon M."/>
            <person name="Grisel S."/>
            <person name="Petersen M."/>
            <person name="Berrin J.G."/>
            <person name="Delaux P.M."/>
            <person name="Dal Grande F."/>
            <person name="Keller J."/>
        </authorList>
    </citation>
    <scope>NUCLEOTIDE SEQUENCE [LARGE SCALE GENOMIC DNA]</scope>
    <source>
        <strain evidence="2 3">SAG 2043</strain>
    </source>
</reference>
<dbReference type="SUPFAM" id="SSF53474">
    <property type="entry name" value="alpha/beta-Hydrolases"/>
    <property type="match status" value="1"/>
</dbReference>
<dbReference type="Pfam" id="PF01764">
    <property type="entry name" value="Lipase_3"/>
    <property type="match status" value="1"/>
</dbReference>
<feature type="domain" description="Fungal lipase-type" evidence="1">
    <location>
        <begin position="160"/>
        <end position="289"/>
    </location>
</feature>
<name>A0AAW1Q649_9CHLO</name>
<sequence length="515" mass="56322">MPLTKGLQTAPWTTALCEQAQPVQAQPSESYSWLAKTAGFEQADVDNYLLVANSLKQSVGHLGPWSIGDLAFGLKALATQHLETAVVDEVQGDELTDRGTVEQLRDEIALADAVYERNIPDLCRLSGLKEENVIKFLPDSDHLRPSYTIAVQPQHKQVILAVRGTKSLHDALTNLASSAEPFMGGQAHLGMLRSAEWLKENELDMLAKLLKEHEGYSLRIIGHSLGGGTASLLCMLLRADEDAQRTLGTADITCTSVATPPVVTRELALAAQDYITTVVCQHDVIARACMATFEDIRQEVAKINWADDLKDQVLGKRLQELATNTTNAISSNYGVVAQHVAEVAEKAGVTEATEKVVNGVVEAWEKVTAEAQSAPEAGRKLLGRGKLELEELPPPDQQKVKSEVKGKLQEQAAASEQDVLRLEEGLKDPQGLSDGEVEHLEEAVGFKPPPRMYAPGRLLFIKRTGDGDEAKYTIIQGRPDQRFERIILHSSMLSDHLCSTYIASLNRFLEEAKAK</sequence>
<dbReference type="Proteomes" id="UP001489004">
    <property type="component" value="Unassembled WGS sequence"/>
</dbReference>
<organism evidence="2 3">
    <name type="scientific">[Myrmecia] bisecta</name>
    <dbReference type="NCBI Taxonomy" id="41462"/>
    <lineage>
        <taxon>Eukaryota</taxon>
        <taxon>Viridiplantae</taxon>
        <taxon>Chlorophyta</taxon>
        <taxon>core chlorophytes</taxon>
        <taxon>Trebouxiophyceae</taxon>
        <taxon>Trebouxiales</taxon>
        <taxon>Trebouxiaceae</taxon>
        <taxon>Myrmecia</taxon>
    </lineage>
</organism>
<proteinExistence type="predicted"/>
<accession>A0AAW1Q649</accession>
<dbReference type="GO" id="GO:0006629">
    <property type="term" value="P:lipid metabolic process"/>
    <property type="evidence" value="ECO:0007669"/>
    <property type="project" value="InterPro"/>
</dbReference>
<dbReference type="InterPro" id="IPR029058">
    <property type="entry name" value="AB_hydrolase_fold"/>
</dbReference>
<dbReference type="InterPro" id="IPR002921">
    <property type="entry name" value="Fungal_lipase-type"/>
</dbReference>
<dbReference type="CDD" id="cd00519">
    <property type="entry name" value="Lipase_3"/>
    <property type="match status" value="1"/>
</dbReference>
<comment type="caution">
    <text evidence="2">The sequence shown here is derived from an EMBL/GenBank/DDBJ whole genome shotgun (WGS) entry which is preliminary data.</text>
</comment>
<evidence type="ECO:0000313" key="2">
    <source>
        <dbReference type="EMBL" id="KAK9817785.1"/>
    </source>
</evidence>
<evidence type="ECO:0000259" key="1">
    <source>
        <dbReference type="Pfam" id="PF01764"/>
    </source>
</evidence>
<dbReference type="Gene3D" id="3.40.50.1820">
    <property type="entry name" value="alpha/beta hydrolase"/>
    <property type="match status" value="1"/>
</dbReference>
<dbReference type="PANTHER" id="PTHR47418">
    <property type="entry name" value="ALPHA/BETA-HYDROLASES SUPERFAMILY PROTEIN"/>
    <property type="match status" value="1"/>
</dbReference>
<dbReference type="AlphaFoldDB" id="A0AAW1Q649"/>
<gene>
    <name evidence="2" type="ORF">WJX72_002124</name>
</gene>
<dbReference type="EMBL" id="JALJOR010000004">
    <property type="protein sequence ID" value="KAK9817785.1"/>
    <property type="molecule type" value="Genomic_DNA"/>
</dbReference>